<dbReference type="Proteomes" id="UP000710849">
    <property type="component" value="Unassembled WGS sequence"/>
</dbReference>
<proteinExistence type="predicted"/>
<evidence type="ECO:0000313" key="2">
    <source>
        <dbReference type="Proteomes" id="UP000710849"/>
    </source>
</evidence>
<keyword evidence="2" id="KW-1185">Reference proteome</keyword>
<dbReference type="AlphaFoldDB" id="A0A9P5HQR6"/>
<protein>
    <submittedName>
        <fullName evidence="1">Uncharacterized protein</fullName>
    </submittedName>
</protein>
<name>A0A9P5HQR6_9HELO</name>
<dbReference type="RefSeq" id="XP_038727109.1">
    <property type="nucleotide sequence ID" value="XM_038882058.1"/>
</dbReference>
<dbReference type="GeneID" id="62155131"/>
<reference evidence="1 2" key="1">
    <citation type="journal article" date="2020" name="Genome Biol. Evol.">
        <title>Comparative genomics of Sclerotiniaceae.</title>
        <authorList>
            <person name="Valero Jimenez C.A."/>
            <person name="Steentjes M."/>
            <person name="Scholten O.E."/>
            <person name="Van Kan J.A.L."/>
        </authorList>
    </citation>
    <scope>NUCLEOTIDE SEQUENCE [LARGE SCALE GENOMIC DNA]</scope>
    <source>
        <strain evidence="1 2">MUCL 94</strain>
    </source>
</reference>
<organism evidence="1 2">
    <name type="scientific">Botrytis byssoidea</name>
    <dbReference type="NCBI Taxonomy" id="139641"/>
    <lineage>
        <taxon>Eukaryota</taxon>
        <taxon>Fungi</taxon>
        <taxon>Dikarya</taxon>
        <taxon>Ascomycota</taxon>
        <taxon>Pezizomycotina</taxon>
        <taxon>Leotiomycetes</taxon>
        <taxon>Helotiales</taxon>
        <taxon>Sclerotiniaceae</taxon>
        <taxon>Botrytis</taxon>
    </lineage>
</organism>
<dbReference type="EMBL" id="RCSW01000038">
    <property type="protein sequence ID" value="KAF7920202.1"/>
    <property type="molecule type" value="Genomic_DNA"/>
</dbReference>
<comment type="caution">
    <text evidence="1">The sequence shown here is derived from an EMBL/GenBank/DDBJ whole genome shotgun (WGS) entry which is preliminary data.</text>
</comment>
<evidence type="ECO:0000313" key="1">
    <source>
        <dbReference type="EMBL" id="KAF7920202.1"/>
    </source>
</evidence>
<sequence length="74" mass="8383">MGKFVEQFSEMAQNVQGAKKSKSMFKAGKELKVAEDGELHFLSYFLMRFCSDQLPTLAVPNTTRRAIGEREHSV</sequence>
<accession>A0A9P5HQR6</accession>
<gene>
    <name evidence="1" type="ORF">EAE97_011543</name>
</gene>